<sequence length="103" mass="11406">MRTKAQAAATLEAIGYKTSPWIIFGSLGAWSATLKAGSESTSRLGVVKNILWRRLHQLVAKFPEVWKWVREEFVTLETAKKMLLAYTQVGQGIVTASVHGNMS</sequence>
<protein>
    <submittedName>
        <fullName evidence="1">Uncharacterized protein</fullName>
    </submittedName>
</protein>
<dbReference type="Proteomes" id="UP000604046">
    <property type="component" value="Unassembled WGS sequence"/>
</dbReference>
<accession>A0A812P9G8</accession>
<keyword evidence="2" id="KW-1185">Reference proteome</keyword>
<organism evidence="1 2">
    <name type="scientific">Symbiodinium natans</name>
    <dbReference type="NCBI Taxonomy" id="878477"/>
    <lineage>
        <taxon>Eukaryota</taxon>
        <taxon>Sar</taxon>
        <taxon>Alveolata</taxon>
        <taxon>Dinophyceae</taxon>
        <taxon>Suessiales</taxon>
        <taxon>Symbiodiniaceae</taxon>
        <taxon>Symbiodinium</taxon>
    </lineage>
</organism>
<proteinExistence type="predicted"/>
<evidence type="ECO:0000313" key="1">
    <source>
        <dbReference type="EMBL" id="CAE7355335.1"/>
    </source>
</evidence>
<dbReference type="AlphaFoldDB" id="A0A812P9G8"/>
<comment type="caution">
    <text evidence="1">The sequence shown here is derived from an EMBL/GenBank/DDBJ whole genome shotgun (WGS) entry which is preliminary data.</text>
</comment>
<reference evidence="1" key="1">
    <citation type="submission" date="2021-02" db="EMBL/GenBank/DDBJ databases">
        <authorList>
            <person name="Dougan E. K."/>
            <person name="Rhodes N."/>
            <person name="Thang M."/>
            <person name="Chan C."/>
        </authorList>
    </citation>
    <scope>NUCLEOTIDE SEQUENCE</scope>
</reference>
<gene>
    <name evidence="1" type="ORF">SNAT2548_LOCUS18879</name>
</gene>
<evidence type="ECO:0000313" key="2">
    <source>
        <dbReference type="Proteomes" id="UP000604046"/>
    </source>
</evidence>
<dbReference type="EMBL" id="CAJNDS010002157">
    <property type="protein sequence ID" value="CAE7355335.1"/>
    <property type="molecule type" value="Genomic_DNA"/>
</dbReference>
<name>A0A812P9G8_9DINO</name>